<gene>
    <name evidence="1" type="ORF">VFPBJ_11732</name>
</gene>
<protein>
    <submittedName>
        <fullName evidence="1">Uncharacterized protein</fullName>
    </submittedName>
</protein>
<reference evidence="1 2" key="1">
    <citation type="submission" date="2016-01" db="EMBL/GenBank/DDBJ databases">
        <title>Biosynthesis of antibiotic leucinostatins and their inhibition on Phytophthora in bio-control Purpureocillium lilacinum.</title>
        <authorList>
            <person name="Wang G."/>
            <person name="Liu Z."/>
            <person name="Lin R."/>
            <person name="Li E."/>
            <person name="Mao Z."/>
            <person name="Ling J."/>
            <person name="Yin W."/>
            <person name="Xie B."/>
        </authorList>
    </citation>
    <scope>NUCLEOTIDE SEQUENCE [LARGE SCALE GENOMIC DNA]</scope>
    <source>
        <strain evidence="1">PLBJ-1</strain>
    </source>
</reference>
<organism evidence="1 2">
    <name type="scientific">Purpureocillium lilacinum</name>
    <name type="common">Paecilomyces lilacinus</name>
    <dbReference type="NCBI Taxonomy" id="33203"/>
    <lineage>
        <taxon>Eukaryota</taxon>
        <taxon>Fungi</taxon>
        <taxon>Dikarya</taxon>
        <taxon>Ascomycota</taxon>
        <taxon>Pezizomycotina</taxon>
        <taxon>Sordariomycetes</taxon>
        <taxon>Hypocreomycetidae</taxon>
        <taxon>Hypocreales</taxon>
        <taxon>Ophiocordycipitaceae</taxon>
        <taxon>Purpureocillium</taxon>
    </lineage>
</organism>
<proteinExistence type="predicted"/>
<name>A0A179EX17_PURLI</name>
<evidence type="ECO:0000313" key="1">
    <source>
        <dbReference type="EMBL" id="OAQ57727.1"/>
    </source>
</evidence>
<sequence>MYVKSAHLVFRLQTDIRRVCPGVGRIAPLARDSAILHGYVRHEAEAIAPAPPAKLFLSHLRDIEAPFTERQTVFARKYQVYNSHANACEYLDTRLASDERTNDQNTTSSNGVHDMGLKRKVSFVDPPTPGESATAACRGSSCCTHPACFPLKEHALCQRWFFLRWVPVTALMGSEVLQELRQRMGKRKFGYCGAVTPMGDYEVLVSVEPSELPLWAGDLVPDTLSTLFDAGNCAAWQLQCCWDALEVDVEIWQKSLRDGDGQINFGDLGLVHDLAADVRAAGLPDGEI</sequence>
<evidence type="ECO:0000313" key="2">
    <source>
        <dbReference type="Proteomes" id="UP000078240"/>
    </source>
</evidence>
<comment type="caution">
    <text evidence="1">The sequence shown here is derived from an EMBL/GenBank/DDBJ whole genome shotgun (WGS) entry which is preliminary data.</text>
</comment>
<dbReference type="EMBL" id="LSBH01000077">
    <property type="protein sequence ID" value="OAQ57727.1"/>
    <property type="molecule type" value="Genomic_DNA"/>
</dbReference>
<accession>A0A179EX17</accession>
<dbReference type="AlphaFoldDB" id="A0A179EX17"/>
<dbReference type="Proteomes" id="UP000078240">
    <property type="component" value="Unassembled WGS sequence"/>
</dbReference>